<dbReference type="AlphaFoldDB" id="A0A223RZW4"/>
<dbReference type="InterPro" id="IPR054612">
    <property type="entry name" value="Phage_capsid-like_C"/>
</dbReference>
<evidence type="ECO:0000256" key="1">
    <source>
        <dbReference type="ARBA" id="ARBA00004328"/>
    </source>
</evidence>
<dbReference type="OrthoDB" id="3194758at2"/>
<dbReference type="Gene3D" id="3.30.2400.10">
    <property type="entry name" value="Major capsid protein gp5"/>
    <property type="match status" value="1"/>
</dbReference>
<name>A0A223RZW4_9ACTN</name>
<evidence type="ECO:0000313" key="3">
    <source>
        <dbReference type="EMBL" id="ASU81411.1"/>
    </source>
</evidence>
<dbReference type="InterPro" id="IPR024455">
    <property type="entry name" value="Phage_capsid"/>
</dbReference>
<dbReference type="KEGG" id="ngv:CDO52_00210"/>
<accession>A0A223RZW4</accession>
<gene>
    <name evidence="3" type="ORF">CDO52_00210</name>
</gene>
<comment type="subcellular location">
    <subcellularLocation>
        <location evidence="1">Virion</location>
    </subcellularLocation>
</comment>
<reference evidence="3 4" key="1">
    <citation type="submission" date="2017-08" db="EMBL/GenBank/DDBJ databases">
        <title>The complete genome sequence of Nocardiopsis gilva YIM 90087.</title>
        <authorList>
            <person name="Yin M."/>
            <person name="Tang S."/>
        </authorList>
    </citation>
    <scope>NUCLEOTIDE SEQUENCE [LARGE SCALE GENOMIC DNA]</scope>
    <source>
        <strain evidence="3 4">YIM 90087</strain>
    </source>
</reference>
<dbReference type="Proteomes" id="UP000215005">
    <property type="component" value="Chromosome"/>
</dbReference>
<feature type="domain" description="Phage capsid-like C-terminal" evidence="2">
    <location>
        <begin position="17"/>
        <end position="305"/>
    </location>
</feature>
<evidence type="ECO:0000259" key="2">
    <source>
        <dbReference type="Pfam" id="PF05065"/>
    </source>
</evidence>
<dbReference type="SUPFAM" id="SSF56563">
    <property type="entry name" value="Major capsid protein gp5"/>
    <property type="match status" value="1"/>
</dbReference>
<dbReference type="EMBL" id="CP022753">
    <property type="protein sequence ID" value="ASU81411.1"/>
    <property type="molecule type" value="Genomic_DNA"/>
</dbReference>
<sequence length="311" mass="32340">MAITAATTTGELAGFLTREQAQPIFERAARMSVAQRLAREVPLGGNGVSIPVVTGRMEAGWVAEAGQKPASSGALALKNMDPQKIATIAVVSAEVVRANPGNYMNLIREQVAEAFAVAFDAAALRGQSTPFGPGNNLEATAKAVELGSTTQADGGIHGDFVAGLSLLVNDGKRLTGFALDDRVEPLVLGAVDTTGRPLYVDLPTEDTSPAVARPGRLLGRTSYMGEGVGAAAPPSPDTAYTLAYGGDWTQAAWGVVGGISYDVSTEATVTINGQLVSLFEHNLVAVRAEAEYGWLVNDIEAFVKYTETTSA</sequence>
<proteinExistence type="predicted"/>
<dbReference type="Pfam" id="PF05065">
    <property type="entry name" value="Phage_capsid"/>
    <property type="match status" value="1"/>
</dbReference>
<dbReference type="NCBIfam" id="TIGR01554">
    <property type="entry name" value="major_cap_HK97"/>
    <property type="match status" value="1"/>
</dbReference>
<organism evidence="3 4">
    <name type="scientific">Nocardiopsis gilva YIM 90087</name>
    <dbReference type="NCBI Taxonomy" id="1235441"/>
    <lineage>
        <taxon>Bacteria</taxon>
        <taxon>Bacillati</taxon>
        <taxon>Actinomycetota</taxon>
        <taxon>Actinomycetes</taxon>
        <taxon>Streptosporangiales</taxon>
        <taxon>Nocardiopsidaceae</taxon>
        <taxon>Nocardiopsis</taxon>
    </lineage>
</organism>
<dbReference type="RefSeq" id="WP_017619396.1">
    <property type="nucleotide sequence ID" value="NZ_ANBG01000240.1"/>
</dbReference>
<evidence type="ECO:0000313" key="4">
    <source>
        <dbReference type="Proteomes" id="UP000215005"/>
    </source>
</evidence>
<protein>
    <submittedName>
        <fullName evidence="3">Major capsid protein</fullName>
    </submittedName>
</protein>
<keyword evidence="4" id="KW-1185">Reference proteome</keyword>